<keyword evidence="1" id="KW-1133">Transmembrane helix</keyword>
<evidence type="ECO:0000313" key="2">
    <source>
        <dbReference type="EMBL" id="ABM71434.1"/>
    </source>
</evidence>
<dbReference type="RefSeq" id="WP_011819548.1">
    <property type="nucleotide sequence ID" value="NC_008817.1"/>
</dbReference>
<sequence>MKMLNLNLFTKLGLFIYLFIYPIFPKIAITQNTNVNMPKNLEYGLNTRNLKLIKDAFKEEENLKIQEKFTEIIQDFPNSKWQIKKISRETSKENLFDIKVNGKKIVNDETFFLESNFKYSFSTYNNKINNGNIKNLLTTIRNDNNKIDIIFKIPEKVLTGTKYDIDIILNEPLGDVIIAGGIISHQDGSYLKQDINIEPLASGGIFKTTRASSKPTTQVWSGIIAHPKGIISFTKSVEIVEKI</sequence>
<dbReference type="EMBL" id="CP000552">
    <property type="protein sequence ID" value="ABM71434.1"/>
    <property type="molecule type" value="Genomic_DNA"/>
</dbReference>
<name>A2BUH3_PROM5</name>
<organism evidence="2 3">
    <name type="scientific">Prochlorococcus marinus (strain MIT 9515)</name>
    <dbReference type="NCBI Taxonomy" id="167542"/>
    <lineage>
        <taxon>Bacteria</taxon>
        <taxon>Bacillati</taxon>
        <taxon>Cyanobacteriota</taxon>
        <taxon>Cyanophyceae</taxon>
        <taxon>Synechococcales</taxon>
        <taxon>Prochlorococcaceae</taxon>
        <taxon>Prochlorococcus</taxon>
    </lineage>
</organism>
<dbReference type="HOGENOM" id="CLU_074052_1_0_3"/>
<keyword evidence="1" id="KW-0812">Transmembrane</keyword>
<protein>
    <submittedName>
        <fullName evidence="2">Uncharacterized protein</fullName>
    </submittedName>
</protein>
<dbReference type="KEGG" id="pmc:P9515_02251"/>
<feature type="transmembrane region" description="Helical" evidence="1">
    <location>
        <begin position="12"/>
        <end position="29"/>
    </location>
</feature>
<dbReference type="eggNOG" id="ENOG50320ZA">
    <property type="taxonomic scope" value="Bacteria"/>
</dbReference>
<proteinExistence type="predicted"/>
<gene>
    <name evidence="2" type="ordered locus">P9515_02251</name>
</gene>
<accession>A2BUH3</accession>
<evidence type="ECO:0000256" key="1">
    <source>
        <dbReference type="SAM" id="Phobius"/>
    </source>
</evidence>
<reference evidence="2 3" key="1">
    <citation type="journal article" date="2007" name="PLoS Genet.">
        <title>Patterns and implications of gene gain and loss in the evolution of Prochlorococcus.</title>
        <authorList>
            <person name="Kettler G.C."/>
            <person name="Martiny A.C."/>
            <person name="Huang K."/>
            <person name="Zucker J."/>
            <person name="Coleman M.L."/>
            <person name="Rodrigue S."/>
            <person name="Chen F."/>
            <person name="Lapidus A."/>
            <person name="Ferriera S."/>
            <person name="Johnson J."/>
            <person name="Steglich C."/>
            <person name="Church G.M."/>
            <person name="Richardson P."/>
            <person name="Chisholm S.W."/>
        </authorList>
    </citation>
    <scope>NUCLEOTIDE SEQUENCE [LARGE SCALE GENOMIC DNA]</scope>
    <source>
        <strain evidence="2 3">MIT 9515</strain>
    </source>
</reference>
<dbReference type="AlphaFoldDB" id="A2BUH3"/>
<dbReference type="GeneID" id="60200739"/>
<keyword evidence="1" id="KW-0472">Membrane</keyword>
<dbReference type="Proteomes" id="UP000001589">
    <property type="component" value="Chromosome"/>
</dbReference>
<evidence type="ECO:0000313" key="3">
    <source>
        <dbReference type="Proteomes" id="UP000001589"/>
    </source>
</evidence>
<dbReference type="OrthoDB" id="507769at2"/>
<dbReference type="STRING" id="167542.P9515_02251"/>